<evidence type="ECO:0000313" key="1">
    <source>
        <dbReference type="EMBL" id="SDW69131.1"/>
    </source>
</evidence>
<dbReference type="Pfam" id="PF06718">
    <property type="entry name" value="DUF1203"/>
    <property type="match status" value="1"/>
</dbReference>
<dbReference type="Proteomes" id="UP000198711">
    <property type="component" value="Unassembled WGS sequence"/>
</dbReference>
<dbReference type="EMBL" id="FNNO01000005">
    <property type="protein sequence ID" value="SDW69131.1"/>
    <property type="molecule type" value="Genomic_DNA"/>
</dbReference>
<name>A0A8X8IBA8_9BACT</name>
<evidence type="ECO:0000313" key="2">
    <source>
        <dbReference type="Proteomes" id="UP000198711"/>
    </source>
</evidence>
<dbReference type="PIRSF" id="PIRSF034110">
    <property type="entry name" value="DUF1203"/>
    <property type="match status" value="1"/>
</dbReference>
<sequence length="159" mass="18002">MNKFRVVPLSKEYAAKLRSSRVDDFGHQIVEEVVSGLGPCRVSFQPFTHGKDKRLLLSHSPFAIDNAFNQPGPVFISAADVEPYADVYRFPPAIKENPSFHLTLIGYSHEQRMVHTELVPDNLEIEHQINQVLENNPNIDFLHVRSAIACCYICTIVRA</sequence>
<protein>
    <recommendedName>
        <fullName evidence="3">DUF1203 domain-containing protein</fullName>
    </recommendedName>
</protein>
<dbReference type="RefSeq" id="WP_092723298.1">
    <property type="nucleotide sequence ID" value="NZ_FNNO01000005.1"/>
</dbReference>
<keyword evidence="2" id="KW-1185">Reference proteome</keyword>
<accession>A0A8X8IBA8</accession>
<evidence type="ECO:0008006" key="3">
    <source>
        <dbReference type="Google" id="ProtNLM"/>
    </source>
</evidence>
<gene>
    <name evidence="1" type="ORF">SAMN05444410_10519</name>
</gene>
<organism evidence="1 2">
    <name type="scientific">Hydrobacter penzbergensis</name>
    <dbReference type="NCBI Taxonomy" id="1235997"/>
    <lineage>
        <taxon>Bacteria</taxon>
        <taxon>Pseudomonadati</taxon>
        <taxon>Bacteroidota</taxon>
        <taxon>Chitinophagia</taxon>
        <taxon>Chitinophagales</taxon>
        <taxon>Chitinophagaceae</taxon>
        <taxon>Hydrobacter</taxon>
    </lineage>
</organism>
<proteinExistence type="predicted"/>
<comment type="caution">
    <text evidence="1">The sequence shown here is derived from an EMBL/GenBank/DDBJ whole genome shotgun (WGS) entry which is preliminary data.</text>
</comment>
<reference evidence="1 2" key="1">
    <citation type="submission" date="2016-10" db="EMBL/GenBank/DDBJ databases">
        <authorList>
            <person name="Varghese N."/>
            <person name="Submissions S."/>
        </authorList>
    </citation>
    <scope>NUCLEOTIDE SEQUENCE [LARGE SCALE GENOMIC DNA]</scope>
    <source>
        <strain evidence="1 2">DSM 25353</strain>
    </source>
</reference>
<dbReference type="InterPro" id="IPR009593">
    <property type="entry name" value="DUF1203"/>
</dbReference>
<dbReference type="AlphaFoldDB" id="A0A8X8IBA8"/>